<organism evidence="1">
    <name type="scientific">Spironucleus salmonicida</name>
    <dbReference type="NCBI Taxonomy" id="348837"/>
    <lineage>
        <taxon>Eukaryota</taxon>
        <taxon>Metamonada</taxon>
        <taxon>Diplomonadida</taxon>
        <taxon>Hexamitidae</taxon>
        <taxon>Hexamitinae</taxon>
        <taxon>Spironucleus</taxon>
    </lineage>
</organism>
<dbReference type="AlphaFoldDB" id="V6LQ01"/>
<proteinExistence type="predicted"/>
<dbReference type="VEuPathDB" id="GiardiaDB:SS50377_26117"/>
<dbReference type="EMBL" id="KI546077">
    <property type="protein sequence ID" value="EST46323.1"/>
    <property type="molecule type" value="Genomic_DNA"/>
</dbReference>
<evidence type="ECO:0000313" key="2">
    <source>
        <dbReference type="EMBL" id="KAH0571917.1"/>
    </source>
</evidence>
<reference evidence="2" key="2">
    <citation type="submission" date="2020-12" db="EMBL/GenBank/DDBJ databases">
        <title>New Spironucleus salmonicida genome in near-complete chromosomes.</title>
        <authorList>
            <person name="Xu F."/>
            <person name="Kurt Z."/>
            <person name="Jimenez-Gonzalez A."/>
            <person name="Astvaldsson A."/>
            <person name="Andersson J.O."/>
            <person name="Svard S.G."/>
        </authorList>
    </citation>
    <scope>NUCLEOTIDE SEQUENCE</scope>
    <source>
        <strain evidence="2">ATCC 50377</strain>
    </source>
</reference>
<evidence type="ECO:0000313" key="1">
    <source>
        <dbReference type="EMBL" id="EST46323.1"/>
    </source>
</evidence>
<evidence type="ECO:0000313" key="3">
    <source>
        <dbReference type="Proteomes" id="UP000018208"/>
    </source>
</evidence>
<dbReference type="Proteomes" id="UP000018208">
    <property type="component" value="Unassembled WGS sequence"/>
</dbReference>
<dbReference type="EMBL" id="AUWU02000006">
    <property type="protein sequence ID" value="KAH0571917.1"/>
    <property type="molecule type" value="Genomic_DNA"/>
</dbReference>
<accession>V6LQ01</accession>
<protein>
    <submittedName>
        <fullName evidence="1">Uncharacterized protein</fullName>
    </submittedName>
</protein>
<sequence length="57" mass="6551">MLGFALSVTPMQVQSIVRPSIIHLDQTNLPKIKLQSLRNIPYRVEIGRDEVIMPMMM</sequence>
<reference evidence="1 2" key="1">
    <citation type="journal article" date="2014" name="PLoS Genet.">
        <title>The Genome of Spironucleus salmonicida Highlights a Fish Pathogen Adapted to Fluctuating Environments.</title>
        <authorList>
            <person name="Xu F."/>
            <person name="Jerlstrom-Hultqvist J."/>
            <person name="Einarsson E."/>
            <person name="Astvaldsson A."/>
            <person name="Svard S.G."/>
            <person name="Andersson J.O."/>
        </authorList>
    </citation>
    <scope>NUCLEOTIDE SEQUENCE</scope>
    <source>
        <strain evidence="2">ATCC 50377</strain>
    </source>
</reference>
<gene>
    <name evidence="1" type="ORF">SS50377_13634</name>
    <name evidence="2" type="ORF">SS50377_26117</name>
</gene>
<name>V6LQ01_9EUKA</name>
<keyword evidence="3" id="KW-1185">Reference proteome</keyword>